<evidence type="ECO:0000256" key="3">
    <source>
        <dbReference type="ARBA" id="ARBA00007289"/>
    </source>
</evidence>
<feature type="compositionally biased region" description="Basic residues" evidence="7">
    <location>
        <begin position="250"/>
        <end position="259"/>
    </location>
</feature>
<evidence type="ECO:0000256" key="2">
    <source>
        <dbReference type="ARBA" id="ARBA00004496"/>
    </source>
</evidence>
<dbReference type="GO" id="GO:0005737">
    <property type="term" value="C:cytoplasm"/>
    <property type="evidence" value="ECO:0007669"/>
    <property type="project" value="UniProtKB-SubCell"/>
</dbReference>
<evidence type="ECO:0000313" key="8">
    <source>
        <dbReference type="EMBL" id="CZR60633.1"/>
    </source>
</evidence>
<dbReference type="GO" id="GO:0031083">
    <property type="term" value="C:BLOC-1 complex"/>
    <property type="evidence" value="ECO:0007669"/>
    <property type="project" value="InterPro"/>
</dbReference>
<dbReference type="GO" id="GO:0007032">
    <property type="term" value="P:endosome organization"/>
    <property type="evidence" value="ECO:0007669"/>
    <property type="project" value="TreeGrafter"/>
</dbReference>
<comment type="subcellular location">
    <subcellularLocation>
        <location evidence="2">Cytoplasm</location>
    </subcellularLocation>
</comment>
<sequence>MDDNLVIVTDEISLPLSNLEISADSPSQTEVKGQLNYNGPVWSHCQVARLLPKPKSNDDSRTKTACDSLKPALGTFIKGIRNKTVHLGHAFDVVPDTQLGLTNDEIALLRHHQQAAASTAGGSSSKAASIASSQGLLLLDGSSLAALGRHFDCLMQQIQARLDYLSEQSQMVAQQRYDHAGNAIDVADLEISKLHAILRELDEVELGFDKVKHIREIVRNYRKRAEELEELERGFVAPPPTRYQADRNTRRQSKKVSRRHLQEERASTQDQTLMSTMAMLEEASEPSLDAKNLNRDQSPFSAARSGQ</sequence>
<comment type="similarity">
    <text evidence="3">Belongs to the BLOC1S4 family.</text>
</comment>
<evidence type="ECO:0000256" key="4">
    <source>
        <dbReference type="ARBA" id="ARBA00014971"/>
    </source>
</evidence>
<keyword evidence="5" id="KW-0963">Cytoplasm</keyword>
<dbReference type="STRING" id="576137.A0A1L7X6J6"/>
<evidence type="ECO:0000256" key="5">
    <source>
        <dbReference type="ARBA" id="ARBA00022490"/>
    </source>
</evidence>
<accession>A0A1L7X6J6</accession>
<evidence type="ECO:0000256" key="6">
    <source>
        <dbReference type="ARBA" id="ARBA00029995"/>
    </source>
</evidence>
<protein>
    <recommendedName>
        <fullName evidence="4">Biogenesis of lysosome-related organelles complex 1 subunit CNL1</fullName>
    </recommendedName>
    <alternativeName>
        <fullName evidence="6">CNO-like protein 1</fullName>
    </alternativeName>
</protein>
<dbReference type="Proteomes" id="UP000184330">
    <property type="component" value="Unassembled WGS sequence"/>
</dbReference>
<organism evidence="8 9">
    <name type="scientific">Phialocephala subalpina</name>
    <dbReference type="NCBI Taxonomy" id="576137"/>
    <lineage>
        <taxon>Eukaryota</taxon>
        <taxon>Fungi</taxon>
        <taxon>Dikarya</taxon>
        <taxon>Ascomycota</taxon>
        <taxon>Pezizomycotina</taxon>
        <taxon>Leotiomycetes</taxon>
        <taxon>Helotiales</taxon>
        <taxon>Mollisiaceae</taxon>
        <taxon>Phialocephala</taxon>
        <taxon>Phialocephala fortinii species complex</taxon>
    </lineage>
</organism>
<name>A0A1L7X6J6_9HELO</name>
<reference evidence="8 9" key="1">
    <citation type="submission" date="2016-03" db="EMBL/GenBank/DDBJ databases">
        <authorList>
            <person name="Ploux O."/>
        </authorList>
    </citation>
    <scope>NUCLEOTIDE SEQUENCE [LARGE SCALE GENOMIC DNA]</scope>
    <source>
        <strain evidence="8 9">UAMH 11012</strain>
    </source>
</reference>
<feature type="compositionally biased region" description="Polar residues" evidence="7">
    <location>
        <begin position="295"/>
        <end position="307"/>
    </location>
</feature>
<dbReference type="EMBL" id="FJOG01000016">
    <property type="protein sequence ID" value="CZR60633.1"/>
    <property type="molecule type" value="Genomic_DNA"/>
</dbReference>
<feature type="region of interest" description="Disordered" evidence="7">
    <location>
        <begin position="236"/>
        <end position="307"/>
    </location>
</feature>
<comment type="function">
    <text evidence="1">Component of the biogenesis of lysosome-related organelles complex-1 (BLOC-1), a complex that is involved in endosomal cargo sorting.</text>
</comment>
<evidence type="ECO:0000313" key="9">
    <source>
        <dbReference type="Proteomes" id="UP000184330"/>
    </source>
</evidence>
<evidence type="ECO:0000256" key="1">
    <source>
        <dbReference type="ARBA" id="ARBA00003807"/>
    </source>
</evidence>
<keyword evidence="9" id="KW-1185">Reference proteome</keyword>
<dbReference type="PANTHER" id="PTHR39145">
    <property type="entry name" value="BIOGENESIS OF LYSOSOME-RELATED ORGANELLES COMPLEX 1 SUBUNIT CNL1"/>
    <property type="match status" value="1"/>
</dbReference>
<dbReference type="AlphaFoldDB" id="A0A1L7X6J6"/>
<dbReference type="PANTHER" id="PTHR39145:SF1">
    <property type="entry name" value="BIOGENESIS OF LYSOSOME-RELATED ORGANELLES COMPLEX 1 SUBUNIT CNL1"/>
    <property type="match status" value="1"/>
</dbReference>
<dbReference type="OrthoDB" id="5424991at2759"/>
<gene>
    <name evidence="8" type="ORF">PAC_10529</name>
</gene>
<dbReference type="InterPro" id="IPR034455">
    <property type="entry name" value="CNL1"/>
</dbReference>
<evidence type="ECO:0000256" key="7">
    <source>
        <dbReference type="SAM" id="MobiDB-lite"/>
    </source>
</evidence>
<proteinExistence type="inferred from homology"/>